<dbReference type="Proteomes" id="UP000228921">
    <property type="component" value="Unassembled WGS sequence"/>
</dbReference>
<dbReference type="SUPFAM" id="SSF48695">
    <property type="entry name" value="Multiheme cytochromes"/>
    <property type="match status" value="1"/>
</dbReference>
<dbReference type="AlphaFoldDB" id="A0A2M8P3H8"/>
<name>A0A2M8P3H8_9CHLR</name>
<evidence type="ECO:0000313" key="2">
    <source>
        <dbReference type="Proteomes" id="UP000228921"/>
    </source>
</evidence>
<organism evidence="1 2">
    <name type="scientific">Candidatus Thermofonsia Clade 1 bacterium</name>
    <dbReference type="NCBI Taxonomy" id="2364210"/>
    <lineage>
        <taxon>Bacteria</taxon>
        <taxon>Bacillati</taxon>
        <taxon>Chloroflexota</taxon>
        <taxon>Candidatus Thermofontia</taxon>
        <taxon>Candidatus Thermofonsia Clade 1</taxon>
    </lineage>
</organism>
<protein>
    <submittedName>
        <fullName evidence="1">Uncharacterized protein</fullName>
    </submittedName>
</protein>
<dbReference type="EMBL" id="PGTK01000001">
    <property type="protein sequence ID" value="PJF32089.1"/>
    <property type="molecule type" value="Genomic_DNA"/>
</dbReference>
<accession>A0A2M8P3H8</accession>
<sequence>MPDAERPSDAAQSEPYTPPPLLGCLYCHTEGSTHLQPPRKFLGLGSNLPTVVCSHCHTVALFEAGPPENPQAWRIRYKKLSRAPRYFYMTVQFGTRWHTAEEAMAISRRGYVQRWRVRQAHSGDLSFLQPTRLSPPPPLMSYDEAVYLTLSGVTLKQNSGGSLSAADETILDAGTFYLTDQKVHLLGHRRDWSHKLSDIQSVQYNERYWRIYVGTNQQHYQGQNVPDQLDAQLFAAIVEALLPKKEES</sequence>
<dbReference type="InterPro" id="IPR036280">
    <property type="entry name" value="Multihaem_cyt_sf"/>
</dbReference>
<evidence type="ECO:0000313" key="1">
    <source>
        <dbReference type="EMBL" id="PJF32089.1"/>
    </source>
</evidence>
<reference evidence="1 2" key="1">
    <citation type="submission" date="2017-11" db="EMBL/GenBank/DDBJ databases">
        <title>Evolution of Phototrophy in the Chloroflexi Phylum Driven by Horizontal Gene Transfer.</title>
        <authorList>
            <person name="Ward L.M."/>
            <person name="Hemp J."/>
            <person name="Shih P.M."/>
            <person name="Mcglynn S.E."/>
            <person name="Fischer W."/>
        </authorList>
    </citation>
    <scope>NUCLEOTIDE SEQUENCE [LARGE SCALE GENOMIC DNA]</scope>
    <source>
        <strain evidence="1">CP2_2F</strain>
    </source>
</reference>
<proteinExistence type="predicted"/>
<comment type="caution">
    <text evidence="1">The sequence shown here is derived from an EMBL/GenBank/DDBJ whole genome shotgun (WGS) entry which is preliminary data.</text>
</comment>
<gene>
    <name evidence="1" type="ORF">CUN51_00220</name>
</gene>